<evidence type="ECO:0000259" key="3">
    <source>
        <dbReference type="Pfam" id="PF17782"/>
    </source>
</evidence>
<dbReference type="InterPro" id="IPR041614">
    <property type="entry name" value="DprA_WH"/>
</dbReference>
<feature type="domain" description="DprA winged helix" evidence="3">
    <location>
        <begin position="302"/>
        <end position="355"/>
    </location>
</feature>
<dbReference type="Pfam" id="PF02481">
    <property type="entry name" value="DNA_processg_A"/>
    <property type="match status" value="1"/>
</dbReference>
<evidence type="ECO:0000313" key="5">
    <source>
        <dbReference type="Proteomes" id="UP000240912"/>
    </source>
</evidence>
<dbReference type="InterPro" id="IPR003488">
    <property type="entry name" value="DprA"/>
</dbReference>
<evidence type="ECO:0000259" key="2">
    <source>
        <dbReference type="Pfam" id="PF02481"/>
    </source>
</evidence>
<dbReference type="PANTHER" id="PTHR43022">
    <property type="entry name" value="PROTEIN SMF"/>
    <property type="match status" value="1"/>
</dbReference>
<dbReference type="SUPFAM" id="SSF47781">
    <property type="entry name" value="RuvA domain 2-like"/>
    <property type="match status" value="1"/>
</dbReference>
<dbReference type="NCBIfam" id="TIGR00732">
    <property type="entry name" value="dprA"/>
    <property type="match status" value="1"/>
</dbReference>
<dbReference type="InterPro" id="IPR036388">
    <property type="entry name" value="WH-like_DNA-bd_sf"/>
</dbReference>
<dbReference type="GO" id="GO:0009294">
    <property type="term" value="P:DNA-mediated transformation"/>
    <property type="evidence" value="ECO:0007669"/>
    <property type="project" value="InterPro"/>
</dbReference>
<feature type="domain" description="Smf/DprA SLOG" evidence="2">
    <location>
        <begin position="76"/>
        <end position="285"/>
    </location>
</feature>
<dbReference type="AlphaFoldDB" id="A0A2T3HHR2"/>
<accession>A0A2T3HHR2</accession>
<name>A0A2T3HHR2_9SPHI</name>
<dbReference type="Pfam" id="PF17782">
    <property type="entry name" value="WHD_DprA"/>
    <property type="match status" value="1"/>
</dbReference>
<dbReference type="PANTHER" id="PTHR43022:SF1">
    <property type="entry name" value="PROTEIN SMF"/>
    <property type="match status" value="1"/>
</dbReference>
<dbReference type="InterPro" id="IPR057666">
    <property type="entry name" value="DrpA_SLOG"/>
</dbReference>
<organism evidence="4 5">
    <name type="scientific">Pedobacter yulinensis</name>
    <dbReference type="NCBI Taxonomy" id="2126353"/>
    <lineage>
        <taxon>Bacteria</taxon>
        <taxon>Pseudomonadati</taxon>
        <taxon>Bacteroidota</taxon>
        <taxon>Sphingobacteriia</taxon>
        <taxon>Sphingobacteriales</taxon>
        <taxon>Sphingobacteriaceae</taxon>
        <taxon>Pedobacter</taxon>
    </lineage>
</organism>
<keyword evidence="5" id="KW-1185">Reference proteome</keyword>
<proteinExistence type="inferred from homology"/>
<dbReference type="EMBL" id="PYLS01000007">
    <property type="protein sequence ID" value="PST81970.1"/>
    <property type="molecule type" value="Genomic_DNA"/>
</dbReference>
<gene>
    <name evidence="4" type="primary">dprA</name>
    <name evidence="4" type="ORF">C7T94_17440</name>
</gene>
<dbReference type="RefSeq" id="WP_107217046.1">
    <property type="nucleotide sequence ID" value="NZ_KZ686271.1"/>
</dbReference>
<dbReference type="OrthoDB" id="9785707at2"/>
<sequence length="360" mass="38754">MLHQLALGFTPYIGPVSTKALIRHCGTAEAVFRASSGQLLGIPGIHQRIVSGLKDPVIMKRAEEELKFIERHQVEVLFYGDRDYPGRLMNCCDAPPLLYYKGTADLNAPRLVAIVGTRKMTSYGQRLCEQLVADLGGYGVVTISGLAYGVDAAVHRTSVLQGIPTVGVLGHGLDTLYPRSHLDLSRKMACAGGLLTEFPTGTLPDRSNFPMRNRIIAGMADAVVVVEASKKGGALITADLANSYSRDVFAFPGRASDEFSEGCNFLIKSNRAALISSAADLIQALNWGSKEQVCATQISLPLALTDEERLVTECLSEGPLSVDALCCHLNMPQSRLSVLLLNLELQGILIALPGKSYRLA</sequence>
<comment type="similarity">
    <text evidence="1">Belongs to the DprA/Smf family.</text>
</comment>
<dbReference type="Gene3D" id="1.10.10.10">
    <property type="entry name" value="Winged helix-like DNA-binding domain superfamily/Winged helix DNA-binding domain"/>
    <property type="match status" value="1"/>
</dbReference>
<comment type="caution">
    <text evidence="4">The sequence shown here is derived from an EMBL/GenBank/DDBJ whole genome shotgun (WGS) entry which is preliminary data.</text>
</comment>
<dbReference type="InterPro" id="IPR010994">
    <property type="entry name" value="RuvA_2-like"/>
</dbReference>
<protein>
    <submittedName>
        <fullName evidence="4">DNA-protecting protein DprA</fullName>
    </submittedName>
</protein>
<dbReference type="SUPFAM" id="SSF102405">
    <property type="entry name" value="MCP/YpsA-like"/>
    <property type="match status" value="1"/>
</dbReference>
<evidence type="ECO:0000313" key="4">
    <source>
        <dbReference type="EMBL" id="PST81970.1"/>
    </source>
</evidence>
<evidence type="ECO:0000256" key="1">
    <source>
        <dbReference type="ARBA" id="ARBA00006525"/>
    </source>
</evidence>
<reference evidence="4 5" key="1">
    <citation type="submission" date="2018-03" db="EMBL/GenBank/DDBJ databases">
        <authorList>
            <person name="Keele B.F."/>
        </authorList>
    </citation>
    <scope>NUCLEOTIDE SEQUENCE [LARGE SCALE GENOMIC DNA]</scope>
    <source>
        <strain evidence="4 5">YL28-9</strain>
    </source>
</reference>
<dbReference type="Proteomes" id="UP000240912">
    <property type="component" value="Unassembled WGS sequence"/>
</dbReference>
<dbReference type="Gene3D" id="3.40.50.450">
    <property type="match status" value="1"/>
</dbReference>